<dbReference type="Proteomes" id="UP000187166">
    <property type="component" value="Unassembled WGS sequence"/>
</dbReference>
<comment type="caution">
    <text evidence="3">The sequence shown here is derived from an EMBL/GenBank/DDBJ whole genome shotgun (WGS) entry which is preliminary data.</text>
</comment>
<dbReference type="Pfam" id="PF03480">
    <property type="entry name" value="DctP"/>
    <property type="match status" value="1"/>
</dbReference>
<dbReference type="GO" id="GO:0030288">
    <property type="term" value="C:outer membrane-bounded periplasmic space"/>
    <property type="evidence" value="ECO:0007669"/>
    <property type="project" value="InterPro"/>
</dbReference>
<gene>
    <name evidence="3" type="ORF">BIV18_01940</name>
</gene>
<dbReference type="CDD" id="cd13676">
    <property type="entry name" value="PBP2_TRAP_DctP2_like"/>
    <property type="match status" value="1"/>
</dbReference>
<evidence type="ECO:0000313" key="4">
    <source>
        <dbReference type="Proteomes" id="UP000187166"/>
    </source>
</evidence>
<dbReference type="GO" id="GO:0055085">
    <property type="term" value="P:transmembrane transport"/>
    <property type="evidence" value="ECO:0007669"/>
    <property type="project" value="InterPro"/>
</dbReference>
<dbReference type="InterPro" id="IPR004682">
    <property type="entry name" value="TRAP_DctP"/>
</dbReference>
<evidence type="ECO:0000256" key="2">
    <source>
        <dbReference type="SAM" id="MobiDB-lite"/>
    </source>
</evidence>
<name>A0A1U7M260_9FIRM</name>
<evidence type="ECO:0000313" key="3">
    <source>
        <dbReference type="EMBL" id="OLR65739.1"/>
    </source>
</evidence>
<proteinExistence type="predicted"/>
<accession>A0A1U7M260</accession>
<dbReference type="GO" id="GO:0030246">
    <property type="term" value="F:carbohydrate binding"/>
    <property type="evidence" value="ECO:0007669"/>
    <property type="project" value="TreeGrafter"/>
</dbReference>
<dbReference type="Gene3D" id="3.40.190.170">
    <property type="entry name" value="Bacterial extracellular solute-binding protein, family 7"/>
    <property type="match status" value="1"/>
</dbReference>
<dbReference type="PANTHER" id="PTHR33376:SF2">
    <property type="entry name" value="DICARBOXYLATE-BINDING PERIPLASMIC PROTEIN"/>
    <property type="match status" value="1"/>
</dbReference>
<keyword evidence="4" id="KW-1185">Reference proteome</keyword>
<dbReference type="PANTHER" id="PTHR33376">
    <property type="match status" value="1"/>
</dbReference>
<dbReference type="STRING" id="1465756.BIV18_01940"/>
<keyword evidence="1" id="KW-0732">Signal</keyword>
<evidence type="ECO:0000256" key="1">
    <source>
        <dbReference type="ARBA" id="ARBA00022729"/>
    </source>
</evidence>
<feature type="region of interest" description="Disordered" evidence="2">
    <location>
        <begin position="1"/>
        <end position="20"/>
    </location>
</feature>
<organism evidence="3 4">
    <name type="scientific">Peptoniphilus porci</name>
    <dbReference type="NCBI Taxonomy" id="2652280"/>
    <lineage>
        <taxon>Bacteria</taxon>
        <taxon>Bacillati</taxon>
        <taxon>Bacillota</taxon>
        <taxon>Tissierellia</taxon>
        <taxon>Tissierellales</taxon>
        <taxon>Peptoniphilaceae</taxon>
        <taxon>Peptoniphilus</taxon>
    </lineage>
</organism>
<dbReference type="AlphaFoldDB" id="A0A1U7M260"/>
<dbReference type="InterPro" id="IPR018389">
    <property type="entry name" value="DctP_fam"/>
</dbReference>
<dbReference type="InterPro" id="IPR038404">
    <property type="entry name" value="TRAP_DctP_sf"/>
</dbReference>
<dbReference type="PIRSF" id="PIRSF006470">
    <property type="entry name" value="DctB"/>
    <property type="match status" value="1"/>
</dbReference>
<dbReference type="EMBL" id="MJIH01000001">
    <property type="protein sequence ID" value="OLR65739.1"/>
    <property type="molecule type" value="Genomic_DNA"/>
</dbReference>
<reference evidence="3 4" key="1">
    <citation type="journal article" date="2016" name="Appl. Environ. Microbiol.">
        <title>Function and Phylogeny of Bacterial Butyryl Coenzyme A:Acetate Transferases and Their Diversity in the Proximal Colon of Swine.</title>
        <authorList>
            <person name="Trachsel J."/>
            <person name="Bayles D.O."/>
            <person name="Looft T."/>
            <person name="Levine U.Y."/>
            <person name="Allen H.K."/>
        </authorList>
    </citation>
    <scope>NUCLEOTIDE SEQUENCE [LARGE SCALE GENOMIC DNA]</scope>
    <source>
        <strain evidence="3 4">35-6-1</strain>
    </source>
</reference>
<dbReference type="NCBIfam" id="NF037995">
    <property type="entry name" value="TRAP_S1"/>
    <property type="match status" value="1"/>
</dbReference>
<protein>
    <submittedName>
        <fullName evidence="3">C4-dicarboxylate ABC transporter substrate-binding protein</fullName>
    </submittedName>
</protein>
<sequence length="326" mass="36637">MTFTFTGCGSKKEDDTAKDSSSGKIKIKLGCVGNEKHQSTIAAELFKQYLEESSDDFEVNVYPNAQLGGEREMAEGTKLGTIQMTIVTSDGTLPAWVPEIQILSIPYLFENQEKAYKALDGIISEKLNPKFEEAGFKHLAFGELGFRHFSNSKKEIKTVEDMKGLSFRVQEAPIWFELLDSLKASAVPVSFNELYTALQQGMVDGQENPIATIATQKFYEVQKYLSLDGHTYAAVSMVMNKDFFDKLTPEQQEIVQSAANKAAKEQRKVVAEHEAEYLKDLKDNGMIITEVDKDSFVEATKDIYKKPDVEKLVSPEFVDEVRDYVK</sequence>
<dbReference type="NCBIfam" id="TIGR00787">
    <property type="entry name" value="dctP"/>
    <property type="match status" value="1"/>
</dbReference>